<organism evidence="2 3">
    <name type="scientific">Sphingomonas kyungheensis</name>
    <dbReference type="NCBI Taxonomy" id="1069987"/>
    <lineage>
        <taxon>Bacteria</taxon>
        <taxon>Pseudomonadati</taxon>
        <taxon>Pseudomonadota</taxon>
        <taxon>Alphaproteobacteria</taxon>
        <taxon>Sphingomonadales</taxon>
        <taxon>Sphingomonadaceae</taxon>
        <taxon>Sphingomonas</taxon>
    </lineage>
</organism>
<comment type="caution">
    <text evidence="2">The sequence shown here is derived from an EMBL/GenBank/DDBJ whole genome shotgun (WGS) entry which is preliminary data.</text>
</comment>
<dbReference type="Pfam" id="PF20043">
    <property type="entry name" value="DUF6445"/>
    <property type="match status" value="1"/>
</dbReference>
<evidence type="ECO:0000313" key="3">
    <source>
        <dbReference type="Proteomes" id="UP001367771"/>
    </source>
</evidence>
<protein>
    <submittedName>
        <fullName evidence="2">DUF6445 family protein</fullName>
    </submittedName>
</protein>
<feature type="region of interest" description="Disordered" evidence="1">
    <location>
        <begin position="122"/>
        <end position="145"/>
    </location>
</feature>
<dbReference type="InterPro" id="IPR045617">
    <property type="entry name" value="DUF6445"/>
</dbReference>
<accession>A0ABU8H7Y7</accession>
<dbReference type="EMBL" id="JBBBDM010000019">
    <property type="protein sequence ID" value="MEI5689062.1"/>
    <property type="molecule type" value="Genomic_DNA"/>
</dbReference>
<sequence>MRKPAGGDGTAFYKHRRTGFEWLDAARAPIYSGQRDAELRHHGRPPAGYLFGSARVFEQIAHIEAHYNRALLYRSASLHSEAIGPDVPNRRNPASATNCKRVTGGVSSVRLIVRPRVSRARHGDSLSVGNETPYQIAPEPAGPRAAGAPKLAPAWKIAIGPRFAMRPVVGGVQRPALRRSSGRPVGLIGFP</sequence>
<gene>
    <name evidence="2" type="ORF">V8201_18375</name>
</gene>
<name>A0ABU8H7Y7_9SPHN</name>
<evidence type="ECO:0000313" key="2">
    <source>
        <dbReference type="EMBL" id="MEI5689062.1"/>
    </source>
</evidence>
<proteinExistence type="predicted"/>
<keyword evidence="3" id="KW-1185">Reference proteome</keyword>
<evidence type="ECO:0000256" key="1">
    <source>
        <dbReference type="SAM" id="MobiDB-lite"/>
    </source>
</evidence>
<reference evidence="2 3" key="1">
    <citation type="journal article" date="2013" name="Int. J. Syst. Evol. Microbiol.">
        <title>Sphingomonas kyungheensis sp. nov., a bacterium with ginsenoside-converting activity isolated from soil of a ginseng field.</title>
        <authorList>
            <person name="Son H.M."/>
            <person name="Yang J.E."/>
            <person name="Park Y."/>
            <person name="Han C.K."/>
            <person name="Kim S.G."/>
            <person name="Kook M."/>
            <person name="Yi T.H."/>
        </authorList>
    </citation>
    <scope>NUCLEOTIDE SEQUENCE [LARGE SCALE GENOMIC DNA]</scope>
    <source>
        <strain evidence="2 3">LMG 26582</strain>
    </source>
</reference>
<dbReference type="Proteomes" id="UP001367771">
    <property type="component" value="Unassembled WGS sequence"/>
</dbReference>
<dbReference type="RefSeq" id="WP_336546199.1">
    <property type="nucleotide sequence ID" value="NZ_JBBBDM010000019.1"/>
</dbReference>